<dbReference type="RefSeq" id="WP_212780787.1">
    <property type="nucleotide sequence ID" value="NZ_BMAY01000006.1"/>
</dbReference>
<sequence>MTNYLVYDIRDTINRKNKVPATTSRLDNFINMMYVIADNTKGGFQGIAIADPGKIDVKNKIIHFGVSLPCFYGLNVKKAFVDQYGVHVDVEKDGKAAFEAIIDGNEQDVKLFNIYCSDVANIYGALQA</sequence>
<proteinExistence type="predicted"/>
<dbReference type="Proteomes" id="UP000677218">
    <property type="component" value="Unassembled WGS sequence"/>
</dbReference>
<evidence type="ECO:0000313" key="1">
    <source>
        <dbReference type="EMBL" id="GFZ27092.1"/>
    </source>
</evidence>
<protein>
    <submittedName>
        <fullName evidence="1">Uncharacterized protein</fullName>
    </submittedName>
</protein>
<dbReference type="EMBL" id="BMAY01000006">
    <property type="protein sequence ID" value="GFZ27092.1"/>
    <property type="molecule type" value="Genomic_DNA"/>
</dbReference>
<reference evidence="1" key="1">
    <citation type="submission" date="2020-08" db="EMBL/GenBank/DDBJ databases">
        <title>Taxonomic study for Lactobacillus species isolated from hardwood bark.</title>
        <authorList>
            <person name="Tohno M."/>
            <person name="Tanizawa Y."/>
        </authorList>
    </citation>
    <scope>NUCLEOTIDE SEQUENCE</scope>
    <source>
        <strain evidence="1">B40</strain>
    </source>
</reference>
<gene>
    <name evidence="1" type="ORF">LCB40_09720</name>
</gene>
<dbReference type="SUPFAM" id="SSF53067">
    <property type="entry name" value="Actin-like ATPase domain"/>
    <property type="match status" value="1"/>
</dbReference>
<evidence type="ECO:0000313" key="2">
    <source>
        <dbReference type="Proteomes" id="UP000677218"/>
    </source>
</evidence>
<dbReference type="InterPro" id="IPR043129">
    <property type="entry name" value="ATPase_NBD"/>
</dbReference>
<accession>A0A916VHW0</accession>
<dbReference type="Gene3D" id="3.30.420.40">
    <property type="match status" value="1"/>
</dbReference>
<organism evidence="1 2">
    <name type="scientific">Lactobacillus corticis</name>
    <dbReference type="NCBI Taxonomy" id="2201249"/>
    <lineage>
        <taxon>Bacteria</taxon>
        <taxon>Bacillati</taxon>
        <taxon>Bacillota</taxon>
        <taxon>Bacilli</taxon>
        <taxon>Lactobacillales</taxon>
        <taxon>Lactobacillaceae</taxon>
        <taxon>Lactobacillus</taxon>
    </lineage>
</organism>
<dbReference type="AlphaFoldDB" id="A0A916VHW0"/>
<comment type="caution">
    <text evidence="1">The sequence shown here is derived from an EMBL/GenBank/DDBJ whole genome shotgun (WGS) entry which is preliminary data.</text>
</comment>
<name>A0A916VHW0_9LACO</name>
<keyword evidence="2" id="KW-1185">Reference proteome</keyword>